<proteinExistence type="predicted"/>
<dbReference type="AlphaFoldDB" id="A0AA88CQJ9"/>
<dbReference type="EMBL" id="BTGU01001653">
    <property type="protein sequence ID" value="GMN27160.1"/>
    <property type="molecule type" value="Genomic_DNA"/>
</dbReference>
<keyword evidence="2" id="KW-1185">Reference proteome</keyword>
<name>A0AA88CQJ9_FICCA</name>
<protein>
    <submittedName>
        <fullName evidence="1">Uncharacterized protein</fullName>
    </submittedName>
</protein>
<comment type="caution">
    <text evidence="1">The sequence shown here is derived from an EMBL/GenBank/DDBJ whole genome shotgun (WGS) entry which is preliminary data.</text>
</comment>
<reference evidence="1" key="1">
    <citation type="submission" date="2023-07" db="EMBL/GenBank/DDBJ databases">
        <title>draft genome sequence of fig (Ficus carica).</title>
        <authorList>
            <person name="Takahashi T."/>
            <person name="Nishimura K."/>
        </authorList>
    </citation>
    <scope>NUCLEOTIDE SEQUENCE</scope>
</reference>
<evidence type="ECO:0000313" key="1">
    <source>
        <dbReference type="EMBL" id="GMN27160.1"/>
    </source>
</evidence>
<gene>
    <name evidence="1" type="ORF">TIFTF001_040981</name>
</gene>
<sequence length="103" mass="11377">MVVTNGVYCWNLPASILGPELKSIRVFSTAAFPFYGQLWSGWFLSVFLPGSRGKRPDEAGVFDTFSAGLYEGVVRAALDLHDGIVKALEILFQRFGLTLLYAE</sequence>
<dbReference type="Proteomes" id="UP001187192">
    <property type="component" value="Unassembled WGS sequence"/>
</dbReference>
<evidence type="ECO:0000313" key="2">
    <source>
        <dbReference type="Proteomes" id="UP001187192"/>
    </source>
</evidence>
<organism evidence="1 2">
    <name type="scientific">Ficus carica</name>
    <name type="common">Common fig</name>
    <dbReference type="NCBI Taxonomy" id="3494"/>
    <lineage>
        <taxon>Eukaryota</taxon>
        <taxon>Viridiplantae</taxon>
        <taxon>Streptophyta</taxon>
        <taxon>Embryophyta</taxon>
        <taxon>Tracheophyta</taxon>
        <taxon>Spermatophyta</taxon>
        <taxon>Magnoliopsida</taxon>
        <taxon>eudicotyledons</taxon>
        <taxon>Gunneridae</taxon>
        <taxon>Pentapetalae</taxon>
        <taxon>rosids</taxon>
        <taxon>fabids</taxon>
        <taxon>Rosales</taxon>
        <taxon>Moraceae</taxon>
        <taxon>Ficeae</taxon>
        <taxon>Ficus</taxon>
    </lineage>
</organism>
<accession>A0AA88CQJ9</accession>